<dbReference type="RefSeq" id="WP_144985629.1">
    <property type="nucleotide sequence ID" value="NZ_CP037920.1"/>
</dbReference>
<gene>
    <name evidence="4" type="ORF">V144x_27320</name>
</gene>
<keyword evidence="2" id="KW-0732">Signal</keyword>
<dbReference type="InterPro" id="IPR021796">
    <property type="entry name" value="Tll0287-like_dom"/>
</dbReference>
<reference evidence="4 5" key="1">
    <citation type="submission" date="2019-03" db="EMBL/GenBank/DDBJ databases">
        <title>Deep-cultivation of Planctomycetes and their phenomic and genomic characterization uncovers novel biology.</title>
        <authorList>
            <person name="Wiegand S."/>
            <person name="Jogler M."/>
            <person name="Boedeker C."/>
            <person name="Pinto D."/>
            <person name="Vollmers J."/>
            <person name="Rivas-Marin E."/>
            <person name="Kohn T."/>
            <person name="Peeters S.H."/>
            <person name="Heuer A."/>
            <person name="Rast P."/>
            <person name="Oberbeckmann S."/>
            <person name="Bunk B."/>
            <person name="Jeske O."/>
            <person name="Meyerdierks A."/>
            <person name="Storesund J.E."/>
            <person name="Kallscheuer N."/>
            <person name="Luecker S."/>
            <person name="Lage O.M."/>
            <person name="Pohl T."/>
            <person name="Merkel B.J."/>
            <person name="Hornburger P."/>
            <person name="Mueller R.-W."/>
            <person name="Bruemmer F."/>
            <person name="Labrenz M."/>
            <person name="Spormann A.M."/>
            <person name="Op den Camp H."/>
            <person name="Overmann J."/>
            <person name="Amann R."/>
            <person name="Jetten M.S.M."/>
            <person name="Mascher T."/>
            <person name="Medema M.H."/>
            <person name="Devos D.P."/>
            <person name="Kaster A.-K."/>
            <person name="Ovreas L."/>
            <person name="Rohde M."/>
            <person name="Galperin M.Y."/>
            <person name="Jogler C."/>
        </authorList>
    </citation>
    <scope>NUCLEOTIDE SEQUENCE [LARGE SCALE GENOMIC DNA]</scope>
    <source>
        <strain evidence="4 5">V144</strain>
    </source>
</reference>
<feature type="chain" id="PRO_5021730440" description="Tll0287-like domain-containing protein" evidence="2">
    <location>
        <begin position="28"/>
        <end position="201"/>
    </location>
</feature>
<feature type="compositionally biased region" description="Basic and acidic residues" evidence="1">
    <location>
        <begin position="42"/>
        <end position="54"/>
    </location>
</feature>
<feature type="signal peptide" evidence="2">
    <location>
        <begin position="1"/>
        <end position="27"/>
    </location>
</feature>
<accession>A0A517VW91</accession>
<evidence type="ECO:0000313" key="4">
    <source>
        <dbReference type="EMBL" id="QDT97260.1"/>
    </source>
</evidence>
<proteinExistence type="predicted"/>
<protein>
    <recommendedName>
        <fullName evidence="3">Tll0287-like domain-containing protein</fullName>
    </recommendedName>
</protein>
<dbReference type="EMBL" id="CP037920">
    <property type="protein sequence ID" value="QDT97260.1"/>
    <property type="molecule type" value="Genomic_DNA"/>
</dbReference>
<evidence type="ECO:0000256" key="2">
    <source>
        <dbReference type="SAM" id="SignalP"/>
    </source>
</evidence>
<dbReference type="AlphaFoldDB" id="A0A517VW91"/>
<sequence length="201" mass="22532" precursor="true">MRFTVPMAFCSAMTLAGMFCFAIFLFAEPPEEKKSSVSVKPKSVDPGRKTETQKASKKRLVSVEVARERAKLTHSIYATTLEAMHHHYFFHDRANVPARVMEDMFEDIARQENIKAKWIAVNAKAMSIDHEPESAFEKQAVKEISSGKPTYERVEKGVYRSAFAVSLMNNGCLGCHLGFGANENKKPRFAGLVISIPVKED</sequence>
<dbReference type="Proteomes" id="UP000318704">
    <property type="component" value="Chromosome"/>
</dbReference>
<evidence type="ECO:0000313" key="5">
    <source>
        <dbReference type="Proteomes" id="UP000318704"/>
    </source>
</evidence>
<feature type="domain" description="Tll0287-like" evidence="3">
    <location>
        <begin position="66"/>
        <end position="180"/>
    </location>
</feature>
<evidence type="ECO:0000256" key="1">
    <source>
        <dbReference type="SAM" id="MobiDB-lite"/>
    </source>
</evidence>
<organism evidence="4 5">
    <name type="scientific">Gimesia aquarii</name>
    <dbReference type="NCBI Taxonomy" id="2527964"/>
    <lineage>
        <taxon>Bacteria</taxon>
        <taxon>Pseudomonadati</taxon>
        <taxon>Planctomycetota</taxon>
        <taxon>Planctomycetia</taxon>
        <taxon>Planctomycetales</taxon>
        <taxon>Planctomycetaceae</taxon>
        <taxon>Gimesia</taxon>
    </lineage>
</organism>
<name>A0A517VW91_9PLAN</name>
<evidence type="ECO:0000259" key="3">
    <source>
        <dbReference type="Pfam" id="PF11845"/>
    </source>
</evidence>
<dbReference type="Pfam" id="PF11845">
    <property type="entry name" value="Tll0287-like"/>
    <property type="match status" value="1"/>
</dbReference>
<dbReference type="KEGG" id="gaw:V144x_27320"/>
<feature type="region of interest" description="Disordered" evidence="1">
    <location>
        <begin position="35"/>
        <end position="57"/>
    </location>
</feature>